<dbReference type="AlphaFoldDB" id="A0A8J6MY13"/>
<evidence type="ECO:0000313" key="1">
    <source>
        <dbReference type="EMBL" id="MBC8176755.1"/>
    </source>
</evidence>
<proteinExistence type="predicted"/>
<dbReference type="Proteomes" id="UP000650524">
    <property type="component" value="Unassembled WGS sequence"/>
</dbReference>
<organism evidence="1 2">
    <name type="scientific">Candidatus Desulfacyla euxinica</name>
    <dbReference type="NCBI Taxonomy" id="2841693"/>
    <lineage>
        <taxon>Bacteria</taxon>
        <taxon>Deltaproteobacteria</taxon>
        <taxon>Candidatus Desulfacyla</taxon>
    </lineage>
</organism>
<protein>
    <submittedName>
        <fullName evidence="1">Uncharacterized protein</fullName>
    </submittedName>
</protein>
<sequence>MSKTIKDDQWVWIVVQDPGGNEQFLGQRDETKDISFIPTFLEKDAALQCMNHLTLERGHKYEVQAILYEDLVPKADEQGFCLLVLNESGEVLEKIDPKPLNGEP</sequence>
<name>A0A8J6MY13_9DELT</name>
<evidence type="ECO:0000313" key="2">
    <source>
        <dbReference type="Proteomes" id="UP000650524"/>
    </source>
</evidence>
<reference evidence="1 2" key="1">
    <citation type="submission" date="2020-08" db="EMBL/GenBank/DDBJ databases">
        <title>Bridging the membrane lipid divide: bacteria of the FCB group superphylum have the potential to synthesize archaeal ether lipids.</title>
        <authorList>
            <person name="Villanueva L."/>
            <person name="Von Meijenfeldt F.A.B."/>
            <person name="Westbye A.B."/>
            <person name="Yadav S."/>
            <person name="Hopmans E.C."/>
            <person name="Dutilh B.E."/>
            <person name="Sinninghe Damste J.S."/>
        </authorList>
    </citation>
    <scope>NUCLEOTIDE SEQUENCE [LARGE SCALE GENOMIC DNA]</scope>
    <source>
        <strain evidence="1">NIOZ-UU27</strain>
    </source>
</reference>
<comment type="caution">
    <text evidence="1">The sequence shown here is derived from an EMBL/GenBank/DDBJ whole genome shotgun (WGS) entry which is preliminary data.</text>
</comment>
<dbReference type="EMBL" id="JACNJD010000159">
    <property type="protein sequence ID" value="MBC8176755.1"/>
    <property type="molecule type" value="Genomic_DNA"/>
</dbReference>
<accession>A0A8J6MY13</accession>
<gene>
    <name evidence="1" type="ORF">H8E19_05070</name>
</gene>